<proteinExistence type="inferred from homology"/>
<gene>
    <name evidence="7" type="primary">pth</name>
    <name evidence="10" type="ORF">ENQ76_15930</name>
</gene>
<dbReference type="PROSITE" id="PS01195">
    <property type="entry name" value="PEPT_TRNA_HYDROL_1"/>
    <property type="match status" value="1"/>
</dbReference>
<evidence type="ECO:0000256" key="5">
    <source>
        <dbReference type="ARBA" id="ARBA00038063"/>
    </source>
</evidence>
<feature type="binding site" evidence="7">
    <location>
        <position position="64"/>
    </location>
    <ligand>
        <name>tRNA</name>
        <dbReference type="ChEBI" id="CHEBI:17843"/>
    </ligand>
</feature>
<evidence type="ECO:0000313" key="10">
    <source>
        <dbReference type="EMBL" id="HEN16950.1"/>
    </source>
</evidence>
<sequence length="205" mass="22451">MKIVVGLGNPGDKYTGTRHNLGFDVLDELARRWQADKPRRRFEAEVIETVYASDKVVLAAPQTYMNLSGRSVGQLVKFYQLPVTDLLVICDDLNLRLGQVRLRAAGSAGGQKGLLNILQVLGTDAVPRLRMGIDRPPPGQDATNYVLGRFAKSEQGPVEEMVRRGADAVELWIAKGTEAAMNAVNAFVPEGPEGPERPKSQRRDA</sequence>
<dbReference type="GO" id="GO:0000049">
    <property type="term" value="F:tRNA binding"/>
    <property type="evidence" value="ECO:0007669"/>
    <property type="project" value="UniProtKB-UniRule"/>
</dbReference>
<dbReference type="GO" id="GO:0004045">
    <property type="term" value="F:peptidyl-tRNA hydrolase activity"/>
    <property type="evidence" value="ECO:0007669"/>
    <property type="project" value="UniProtKB-UniRule"/>
</dbReference>
<dbReference type="FunFam" id="3.40.50.1470:FF:000001">
    <property type="entry name" value="Peptidyl-tRNA hydrolase"/>
    <property type="match status" value="1"/>
</dbReference>
<comment type="subunit">
    <text evidence="7">Monomer.</text>
</comment>
<dbReference type="CDD" id="cd00462">
    <property type="entry name" value="PTH"/>
    <property type="match status" value="1"/>
</dbReference>
<dbReference type="PANTHER" id="PTHR17224:SF1">
    <property type="entry name" value="PEPTIDYL-TRNA HYDROLASE"/>
    <property type="match status" value="1"/>
</dbReference>
<evidence type="ECO:0000256" key="1">
    <source>
        <dbReference type="ARBA" id="ARBA00013260"/>
    </source>
</evidence>
<evidence type="ECO:0000256" key="7">
    <source>
        <dbReference type="HAMAP-Rule" id="MF_00083"/>
    </source>
</evidence>
<evidence type="ECO:0000256" key="3">
    <source>
        <dbReference type="ARBA" id="ARBA00022801"/>
    </source>
</evidence>
<dbReference type="PANTHER" id="PTHR17224">
    <property type="entry name" value="PEPTIDYL-TRNA HYDROLASE"/>
    <property type="match status" value="1"/>
</dbReference>
<protein>
    <recommendedName>
        <fullName evidence="6 7">Peptidyl-tRNA hydrolase</fullName>
        <shortName evidence="7">Pth</shortName>
        <ecNumber evidence="1 7">3.1.1.29</ecNumber>
    </recommendedName>
</protein>
<dbReference type="InterPro" id="IPR001328">
    <property type="entry name" value="Pept_tRNA_hydro"/>
</dbReference>
<dbReference type="EC" id="3.1.1.29" evidence="1 7"/>
<evidence type="ECO:0000256" key="4">
    <source>
        <dbReference type="ARBA" id="ARBA00022884"/>
    </source>
</evidence>
<comment type="catalytic activity">
    <reaction evidence="7 8">
        <text>an N-acyl-L-alpha-aminoacyl-tRNA + H2O = an N-acyl-L-amino acid + a tRNA + H(+)</text>
        <dbReference type="Rhea" id="RHEA:54448"/>
        <dbReference type="Rhea" id="RHEA-COMP:10123"/>
        <dbReference type="Rhea" id="RHEA-COMP:13883"/>
        <dbReference type="ChEBI" id="CHEBI:15377"/>
        <dbReference type="ChEBI" id="CHEBI:15378"/>
        <dbReference type="ChEBI" id="CHEBI:59874"/>
        <dbReference type="ChEBI" id="CHEBI:78442"/>
        <dbReference type="ChEBI" id="CHEBI:138191"/>
        <dbReference type="EC" id="3.1.1.29"/>
    </reaction>
</comment>
<comment type="caution">
    <text evidence="7">Lacks conserved residue(s) required for the propagation of feature annotation.</text>
</comment>
<dbReference type="GO" id="GO:0072344">
    <property type="term" value="P:rescue of stalled ribosome"/>
    <property type="evidence" value="ECO:0007669"/>
    <property type="project" value="UniProtKB-UniRule"/>
</dbReference>
<comment type="function">
    <text evidence="7">Catalyzes the release of premature peptidyl moieties from peptidyl-tRNA molecules trapped in stalled 50S ribosomal subunits, and thus maintains levels of free tRNAs and 50S ribosomes.</text>
</comment>
<accession>A0A7C2NYX5</accession>
<keyword evidence="7" id="KW-0963">Cytoplasm</keyword>
<comment type="caution">
    <text evidence="10">The sequence shown here is derived from an EMBL/GenBank/DDBJ whole genome shotgun (WGS) entry which is preliminary data.</text>
</comment>
<dbReference type="GO" id="GO:0006515">
    <property type="term" value="P:protein quality control for misfolded or incompletely synthesized proteins"/>
    <property type="evidence" value="ECO:0007669"/>
    <property type="project" value="UniProtKB-UniRule"/>
</dbReference>
<evidence type="ECO:0000256" key="6">
    <source>
        <dbReference type="ARBA" id="ARBA00050038"/>
    </source>
</evidence>
<keyword evidence="3 7" id="KW-0378">Hydrolase</keyword>
<dbReference type="InterPro" id="IPR018171">
    <property type="entry name" value="Pept_tRNA_hydro_CS"/>
</dbReference>
<comment type="subcellular location">
    <subcellularLocation>
        <location evidence="7">Cytoplasm</location>
    </subcellularLocation>
</comment>
<keyword evidence="4 7" id="KW-0694">RNA-binding</keyword>
<dbReference type="AlphaFoldDB" id="A0A7C2NYX5"/>
<dbReference type="Gene3D" id="3.40.50.1470">
    <property type="entry name" value="Peptidyl-tRNA hydrolase"/>
    <property type="match status" value="1"/>
</dbReference>
<dbReference type="HAMAP" id="MF_00083">
    <property type="entry name" value="Pept_tRNA_hydro_bact"/>
    <property type="match status" value="1"/>
</dbReference>
<organism evidence="10">
    <name type="scientific">Schlesneria paludicola</name>
    <dbReference type="NCBI Taxonomy" id="360056"/>
    <lineage>
        <taxon>Bacteria</taxon>
        <taxon>Pseudomonadati</taxon>
        <taxon>Planctomycetota</taxon>
        <taxon>Planctomycetia</taxon>
        <taxon>Planctomycetales</taxon>
        <taxon>Planctomycetaceae</taxon>
        <taxon>Schlesneria</taxon>
    </lineage>
</organism>
<dbReference type="NCBIfam" id="TIGR00447">
    <property type="entry name" value="pth"/>
    <property type="match status" value="1"/>
</dbReference>
<feature type="site" description="Discriminates between blocked and unblocked aminoacyl-tRNA" evidence="7">
    <location>
        <position position="9"/>
    </location>
</feature>
<evidence type="ECO:0000256" key="8">
    <source>
        <dbReference type="RuleBase" id="RU000673"/>
    </source>
</evidence>
<dbReference type="InterPro" id="IPR036416">
    <property type="entry name" value="Pept_tRNA_hydro_sf"/>
</dbReference>
<evidence type="ECO:0000256" key="9">
    <source>
        <dbReference type="RuleBase" id="RU004320"/>
    </source>
</evidence>
<dbReference type="GO" id="GO:0005737">
    <property type="term" value="C:cytoplasm"/>
    <property type="evidence" value="ECO:0007669"/>
    <property type="project" value="UniProtKB-SubCell"/>
</dbReference>
<keyword evidence="2 7" id="KW-0820">tRNA-binding</keyword>
<dbReference type="Pfam" id="PF01195">
    <property type="entry name" value="Pept_tRNA_hydro"/>
    <property type="match status" value="1"/>
</dbReference>
<feature type="active site" description="Proton acceptor" evidence="7">
    <location>
        <position position="19"/>
    </location>
</feature>
<name>A0A7C2NYX5_9PLAN</name>
<comment type="function">
    <text evidence="7">Hydrolyzes ribosome-free peptidyl-tRNAs (with 1 or more amino acids incorporated), which drop off the ribosome during protein synthesis, or as a result of ribosome stalling.</text>
</comment>
<dbReference type="SUPFAM" id="SSF53178">
    <property type="entry name" value="Peptidyl-tRNA hydrolase-like"/>
    <property type="match status" value="1"/>
</dbReference>
<reference evidence="10" key="1">
    <citation type="journal article" date="2020" name="mSystems">
        <title>Genome- and Community-Level Interaction Insights into Carbon Utilization and Element Cycling Functions of Hydrothermarchaeota in Hydrothermal Sediment.</title>
        <authorList>
            <person name="Zhou Z."/>
            <person name="Liu Y."/>
            <person name="Xu W."/>
            <person name="Pan J."/>
            <person name="Luo Z.H."/>
            <person name="Li M."/>
        </authorList>
    </citation>
    <scope>NUCLEOTIDE SEQUENCE [LARGE SCALE GENOMIC DNA]</scope>
    <source>
        <strain evidence="10">SpSt-339</strain>
    </source>
</reference>
<comment type="similarity">
    <text evidence="5 7 9">Belongs to the PTH family.</text>
</comment>
<feature type="site" description="Stabilizes the basic form of H active site to accept a proton" evidence="7">
    <location>
        <position position="91"/>
    </location>
</feature>
<feature type="binding site" evidence="7">
    <location>
        <position position="14"/>
    </location>
    <ligand>
        <name>tRNA</name>
        <dbReference type="ChEBI" id="CHEBI:17843"/>
    </ligand>
</feature>
<dbReference type="EMBL" id="DSOK01000437">
    <property type="protein sequence ID" value="HEN16950.1"/>
    <property type="molecule type" value="Genomic_DNA"/>
</dbReference>
<evidence type="ECO:0000256" key="2">
    <source>
        <dbReference type="ARBA" id="ARBA00022555"/>
    </source>
</evidence>
<feature type="binding site" evidence="7">
    <location>
        <position position="66"/>
    </location>
    <ligand>
        <name>tRNA</name>
        <dbReference type="ChEBI" id="CHEBI:17843"/>
    </ligand>
</feature>